<evidence type="ECO:0000313" key="2">
    <source>
        <dbReference type="EMBL" id="PDW01592.1"/>
    </source>
</evidence>
<feature type="transmembrane region" description="Helical" evidence="1">
    <location>
        <begin position="54"/>
        <end position="71"/>
    </location>
</feature>
<feature type="transmembrane region" description="Helical" evidence="1">
    <location>
        <begin position="20"/>
        <end position="42"/>
    </location>
</feature>
<accession>A0A2A6RF01</accession>
<evidence type="ECO:0000313" key="3">
    <source>
        <dbReference type="Proteomes" id="UP000220527"/>
    </source>
</evidence>
<dbReference type="RefSeq" id="WP_097645542.1">
    <property type="nucleotide sequence ID" value="NZ_NQWI01000125.1"/>
</dbReference>
<proteinExistence type="predicted"/>
<keyword evidence="1" id="KW-0472">Membrane</keyword>
<dbReference type="OrthoDB" id="159527at2"/>
<dbReference type="EMBL" id="NQWI01000125">
    <property type="protein sequence ID" value="PDW01592.1"/>
    <property type="molecule type" value="Genomic_DNA"/>
</dbReference>
<gene>
    <name evidence="2" type="ORF">CJ255_18325</name>
</gene>
<keyword evidence="1" id="KW-1133">Transmembrane helix</keyword>
<keyword evidence="3" id="KW-1185">Reference proteome</keyword>
<name>A0A2A6RF01_9CHLR</name>
<dbReference type="Proteomes" id="UP000220527">
    <property type="component" value="Unassembled WGS sequence"/>
</dbReference>
<protein>
    <recommendedName>
        <fullName evidence="4">Transmembrane protein</fullName>
    </recommendedName>
</protein>
<feature type="transmembrane region" description="Helical" evidence="1">
    <location>
        <begin position="101"/>
        <end position="122"/>
    </location>
</feature>
<comment type="caution">
    <text evidence="2">The sequence shown here is derived from an EMBL/GenBank/DDBJ whole genome shotgun (WGS) entry which is preliminary data.</text>
</comment>
<evidence type="ECO:0008006" key="4">
    <source>
        <dbReference type="Google" id="ProtNLM"/>
    </source>
</evidence>
<dbReference type="AlphaFoldDB" id="A0A2A6RF01"/>
<evidence type="ECO:0000256" key="1">
    <source>
        <dbReference type="SAM" id="Phobius"/>
    </source>
</evidence>
<keyword evidence="1" id="KW-0812">Transmembrane</keyword>
<reference evidence="3" key="1">
    <citation type="submission" date="2017-08" db="EMBL/GenBank/DDBJ databases">
        <authorList>
            <person name="Grouzdev D.S."/>
            <person name="Gaisin V.A."/>
            <person name="Rysina M.S."/>
            <person name="Gorlenko V.M."/>
        </authorList>
    </citation>
    <scope>NUCLEOTIDE SEQUENCE [LARGE SCALE GENOMIC DNA]</scope>
    <source>
        <strain evidence="3">Kir15-3F</strain>
    </source>
</reference>
<sequence length="147" mass="16912">MYESFNNWSYENLGQWHYVLGYLIVLTSHNWPIIVALAASFWFGFKAYMRPSRLNVSWLLTAFLFGLVYEYDKHIATELRAAIDFLFGAEISFWNEPLHRLIGPIITTLLLASAIGMLVQSIRLTILARRARTKPATHPAPVQRNAQ</sequence>
<organism evidence="2 3">
    <name type="scientific">Candidatus Viridilinea mediisalina</name>
    <dbReference type="NCBI Taxonomy" id="2024553"/>
    <lineage>
        <taxon>Bacteria</taxon>
        <taxon>Bacillati</taxon>
        <taxon>Chloroflexota</taxon>
        <taxon>Chloroflexia</taxon>
        <taxon>Chloroflexales</taxon>
        <taxon>Chloroflexineae</taxon>
        <taxon>Oscillochloridaceae</taxon>
        <taxon>Candidatus Viridilinea</taxon>
    </lineage>
</organism>